<keyword evidence="3" id="KW-0804">Transcription</keyword>
<sequence length="405" mass="47427">MKYFNDNTFIQSNRHVSIVTKLVDEIGEKSIHTTHKFAFIVSGLGKIKLNEIEYKVKENSLICINPWSTTEITEVNVSMNILIFSYNNSYITRIVNQIRPEYIDIFNSIEKLSKIDLNGRAGTKIKKILLEIRNEIGDDNILESIDKFIAGAYSEIFIISKFLELFVVLSRNSKKLKNEENNYSEAQMLIKYIHAHSNEKLTINKLAVIFFISESTVRRHIEEHTGLTFNELLYKIRLAKTEELLLYTNMSLDEIANVSGFVDGSHITKIWNMKKNMTPTSYRNMYRDSFTGFNENDKRIVFEIINYINNEYMQDIKIEQLSKKYDISEIKINKLLLSYVDRNFSTYLNHIRINKACELLINTDTPIIDICFEVGYNNIKSFNNNFKKNKNMTPTCFREYKKSDI</sequence>
<evidence type="ECO:0000313" key="5">
    <source>
        <dbReference type="EMBL" id="ACZ00831.1"/>
    </source>
</evidence>
<dbReference type="eggNOG" id="COG2207">
    <property type="taxonomic scope" value="Bacteria"/>
</dbReference>
<dbReference type="Proteomes" id="UP000002072">
    <property type="component" value="Chromosome"/>
</dbReference>
<feature type="domain" description="HTH araC/xylS-type" evidence="4">
    <location>
        <begin position="302"/>
        <end position="400"/>
    </location>
</feature>
<dbReference type="PANTHER" id="PTHR43280:SF27">
    <property type="entry name" value="TRANSCRIPTIONAL REGULATOR MTLR"/>
    <property type="match status" value="1"/>
</dbReference>
<dbReference type="GO" id="GO:0003700">
    <property type="term" value="F:DNA-binding transcription factor activity"/>
    <property type="evidence" value="ECO:0007669"/>
    <property type="project" value="InterPro"/>
</dbReference>
<dbReference type="GO" id="GO:0043565">
    <property type="term" value="F:sequence-specific DNA binding"/>
    <property type="evidence" value="ECO:0007669"/>
    <property type="project" value="InterPro"/>
</dbReference>
<dbReference type="Gene3D" id="1.10.10.60">
    <property type="entry name" value="Homeodomain-like"/>
    <property type="match status" value="3"/>
</dbReference>
<protein>
    <submittedName>
        <fullName evidence="5">Transcriptional regulator, AraC family</fullName>
    </submittedName>
</protein>
<organism evidence="5 6">
    <name type="scientific">Streptobacillus moniliformis (strain ATCC 14647 / DSM 12112 / NCTC 10651 / 9901)</name>
    <dbReference type="NCBI Taxonomy" id="519441"/>
    <lineage>
        <taxon>Bacteria</taxon>
        <taxon>Fusobacteriati</taxon>
        <taxon>Fusobacteriota</taxon>
        <taxon>Fusobacteriia</taxon>
        <taxon>Fusobacteriales</taxon>
        <taxon>Leptotrichiaceae</taxon>
        <taxon>Streptobacillus</taxon>
    </lineage>
</organism>
<evidence type="ECO:0000256" key="3">
    <source>
        <dbReference type="ARBA" id="ARBA00023163"/>
    </source>
</evidence>
<gene>
    <name evidence="5" type="ordered locus">Smon_0347</name>
</gene>
<dbReference type="AlphaFoldDB" id="D1AX05"/>
<dbReference type="EMBL" id="CP001779">
    <property type="protein sequence ID" value="ACZ00831.1"/>
    <property type="molecule type" value="Genomic_DNA"/>
</dbReference>
<dbReference type="SMART" id="SM00342">
    <property type="entry name" value="HTH_ARAC"/>
    <property type="match status" value="2"/>
</dbReference>
<dbReference type="InterPro" id="IPR018060">
    <property type="entry name" value="HTH_AraC"/>
</dbReference>
<dbReference type="SUPFAM" id="SSF46689">
    <property type="entry name" value="Homeodomain-like"/>
    <property type="match status" value="2"/>
</dbReference>
<dbReference type="PROSITE" id="PS00041">
    <property type="entry name" value="HTH_ARAC_FAMILY_1"/>
    <property type="match status" value="1"/>
</dbReference>
<feature type="domain" description="HTH araC/xylS-type" evidence="4">
    <location>
        <begin position="187"/>
        <end position="285"/>
    </location>
</feature>
<accession>D1AX05</accession>
<dbReference type="PANTHER" id="PTHR43280">
    <property type="entry name" value="ARAC-FAMILY TRANSCRIPTIONAL REGULATOR"/>
    <property type="match status" value="1"/>
</dbReference>
<evidence type="ECO:0000256" key="2">
    <source>
        <dbReference type="ARBA" id="ARBA00023125"/>
    </source>
</evidence>
<evidence type="ECO:0000313" key="6">
    <source>
        <dbReference type="Proteomes" id="UP000002072"/>
    </source>
</evidence>
<dbReference type="RefSeq" id="WP_012858388.1">
    <property type="nucleotide sequence ID" value="NC_013515.1"/>
</dbReference>
<dbReference type="OrthoDB" id="94877at2"/>
<dbReference type="Pfam" id="PF12833">
    <property type="entry name" value="HTH_18"/>
    <property type="match status" value="2"/>
</dbReference>
<keyword evidence="2" id="KW-0238">DNA-binding</keyword>
<proteinExistence type="predicted"/>
<dbReference type="PROSITE" id="PS01124">
    <property type="entry name" value="HTH_ARAC_FAMILY_2"/>
    <property type="match status" value="2"/>
</dbReference>
<dbReference type="InterPro" id="IPR009057">
    <property type="entry name" value="Homeodomain-like_sf"/>
</dbReference>
<reference evidence="5 6" key="1">
    <citation type="journal article" date="2009" name="Stand. Genomic Sci.">
        <title>Complete genome sequence of Streptobacillus moniliformis type strain (9901T).</title>
        <authorList>
            <person name="Nolan M."/>
            <person name="Gronow S."/>
            <person name="Lapidus A."/>
            <person name="Ivanova N."/>
            <person name="Copeland A."/>
            <person name="Lucas S."/>
            <person name="Del Rio T.G."/>
            <person name="Chen F."/>
            <person name="Tice H."/>
            <person name="Pitluck S."/>
            <person name="Cheng J.F."/>
            <person name="Sims D."/>
            <person name="Meincke L."/>
            <person name="Bruce D."/>
            <person name="Goodwin L."/>
            <person name="Brettin T."/>
            <person name="Han C."/>
            <person name="Detter J.C."/>
            <person name="Ovchinikova G."/>
            <person name="Pati A."/>
            <person name="Mavromatis K."/>
            <person name="Mikhailova N."/>
            <person name="Chen A."/>
            <person name="Palaniappan K."/>
            <person name="Land M."/>
            <person name="Hauser L."/>
            <person name="Chang Y.J."/>
            <person name="Jeffries C.D."/>
            <person name="Rohde M."/>
            <person name="Sproer C."/>
            <person name="Goker M."/>
            <person name="Bristow J."/>
            <person name="Eisen J.A."/>
            <person name="Markowitz V."/>
            <person name="Hugenholtz P."/>
            <person name="Kyrpides N.C."/>
            <person name="Klenk H.P."/>
            <person name="Chain P."/>
        </authorList>
    </citation>
    <scope>NUCLEOTIDE SEQUENCE [LARGE SCALE GENOMIC DNA]</scope>
    <source>
        <strain evidence="6">ATCC 14647 / DSM 12112 / NCTC 10651 / 9901</strain>
    </source>
</reference>
<dbReference type="KEGG" id="smf:Smon_0347"/>
<dbReference type="InterPro" id="IPR018062">
    <property type="entry name" value="HTH_AraC-typ_CS"/>
</dbReference>
<keyword evidence="6" id="KW-1185">Reference proteome</keyword>
<dbReference type="HOGENOM" id="CLU_038564_1_0_0"/>
<name>D1AX05_STRM9</name>
<keyword evidence="1" id="KW-0805">Transcription regulation</keyword>
<evidence type="ECO:0000259" key="4">
    <source>
        <dbReference type="PROSITE" id="PS01124"/>
    </source>
</evidence>
<dbReference type="GeneID" id="29673587"/>
<evidence type="ECO:0000256" key="1">
    <source>
        <dbReference type="ARBA" id="ARBA00023015"/>
    </source>
</evidence>
<dbReference type="STRING" id="519441.Smon_0347"/>